<dbReference type="RefSeq" id="WP_116849765.1">
    <property type="nucleotide sequence ID" value="NZ_QTJU01000016.1"/>
</dbReference>
<dbReference type="Proteomes" id="UP000261284">
    <property type="component" value="Unassembled WGS sequence"/>
</dbReference>
<dbReference type="PIRSF" id="PIRSF006113">
    <property type="entry name" value="PTP_synth"/>
    <property type="match status" value="1"/>
</dbReference>
<keyword evidence="4 8" id="KW-0479">Metal-binding</keyword>
<keyword evidence="12" id="KW-1185">Reference proteome</keyword>
<comment type="pathway">
    <text evidence="1 8">Purine metabolism; 7-cyano-7-deazaguanine biosynthesis.</text>
</comment>
<keyword evidence="5 8" id="KW-0862">Zinc</keyword>
<comment type="caution">
    <text evidence="11">The sequence shown here is derived from an EMBL/GenBank/DDBJ whole genome shotgun (WGS) entry which is preliminary data.</text>
</comment>
<comment type="similarity">
    <text evidence="2 8">Belongs to the PTPS family. QueD subfamily.</text>
</comment>
<evidence type="ECO:0000256" key="1">
    <source>
        <dbReference type="ARBA" id="ARBA00005061"/>
    </source>
</evidence>
<accession>A0A3E1NCY3</accession>
<dbReference type="EMBL" id="QTJU01000016">
    <property type="protein sequence ID" value="RFM25687.1"/>
    <property type="molecule type" value="Genomic_DNA"/>
</dbReference>
<dbReference type="Gene3D" id="3.30.479.10">
    <property type="entry name" value="6-pyruvoyl tetrahydropterin synthase/QueD"/>
    <property type="match status" value="1"/>
</dbReference>
<reference evidence="11 12" key="1">
    <citation type="submission" date="2018-08" db="EMBL/GenBank/DDBJ databases">
        <title>Chitinophagaceae sp. K23C18032701, a novel bacterium isolated from forest soil.</title>
        <authorList>
            <person name="Wang C."/>
        </authorList>
    </citation>
    <scope>NUCLEOTIDE SEQUENCE [LARGE SCALE GENOMIC DNA]</scope>
    <source>
        <strain evidence="11 12">K23C18032701</strain>
    </source>
</reference>
<comment type="cofactor">
    <cofactor evidence="8 10">
        <name>Zn(2+)</name>
        <dbReference type="ChEBI" id="CHEBI:29105"/>
    </cofactor>
    <text evidence="8 10">Binds 1 zinc ion per subunit.</text>
</comment>
<dbReference type="UniPathway" id="UPA00391"/>
<organism evidence="11 12">
    <name type="scientific">Deminuibacter soli</name>
    <dbReference type="NCBI Taxonomy" id="2291815"/>
    <lineage>
        <taxon>Bacteria</taxon>
        <taxon>Pseudomonadati</taxon>
        <taxon>Bacteroidota</taxon>
        <taxon>Chitinophagia</taxon>
        <taxon>Chitinophagales</taxon>
        <taxon>Chitinophagaceae</taxon>
        <taxon>Deminuibacter</taxon>
    </lineage>
</organism>
<feature type="active site" description="Proton acceptor" evidence="9">
    <location>
        <position position="37"/>
    </location>
</feature>
<gene>
    <name evidence="11" type="ORF">DXN05_23540</name>
</gene>
<dbReference type="OrthoDB" id="9804698at2"/>
<dbReference type="PANTHER" id="PTHR12589">
    <property type="entry name" value="PYRUVOYL TETRAHYDROBIOPTERIN SYNTHASE"/>
    <property type="match status" value="1"/>
</dbReference>
<sequence length="139" mass="16101">MPGYKTAVYRKEHFNAAHRLHVPAFSDEKNQQVFGKCNNANFHGHNYELVVKVTGMPDAATGYVIDLKLLSDIVREEVLDRFDHKNLNLDTVEFRELNPTAENIARVIYDLLRPRINAALDLQVRLYETERNFVEYPAL</sequence>
<evidence type="ECO:0000256" key="4">
    <source>
        <dbReference type="ARBA" id="ARBA00022723"/>
    </source>
</evidence>
<evidence type="ECO:0000313" key="12">
    <source>
        <dbReference type="Proteomes" id="UP000261284"/>
    </source>
</evidence>
<protein>
    <recommendedName>
        <fullName evidence="3 8">6-carboxy-5,6,7,8-tetrahydropterin synthase</fullName>
        <ecNumber evidence="8">4.-.-.-</ecNumber>
    </recommendedName>
</protein>
<feature type="binding site" evidence="10">
    <location>
        <position position="43"/>
    </location>
    <ligand>
        <name>Zn(2+)</name>
        <dbReference type="ChEBI" id="CHEBI:29105"/>
    </ligand>
</feature>
<evidence type="ECO:0000256" key="6">
    <source>
        <dbReference type="ARBA" id="ARBA00023239"/>
    </source>
</evidence>
<dbReference type="GO" id="GO:0070497">
    <property type="term" value="F:6-carboxytetrahydropterin synthase activity"/>
    <property type="evidence" value="ECO:0007669"/>
    <property type="project" value="UniProtKB-EC"/>
</dbReference>
<feature type="active site" description="Charge relay system" evidence="9">
    <location>
        <position position="128"/>
    </location>
</feature>
<proteinExistence type="inferred from homology"/>
<dbReference type="Pfam" id="PF01242">
    <property type="entry name" value="PTPS"/>
    <property type="match status" value="1"/>
</dbReference>
<evidence type="ECO:0000256" key="9">
    <source>
        <dbReference type="PIRSR" id="PIRSR006113-1"/>
    </source>
</evidence>
<evidence type="ECO:0000313" key="11">
    <source>
        <dbReference type="EMBL" id="RFM25687.1"/>
    </source>
</evidence>
<evidence type="ECO:0000256" key="5">
    <source>
        <dbReference type="ARBA" id="ARBA00022833"/>
    </source>
</evidence>
<evidence type="ECO:0000256" key="10">
    <source>
        <dbReference type="PIRSR" id="PIRSR006113-2"/>
    </source>
</evidence>
<name>A0A3E1NCY3_9BACT</name>
<evidence type="ECO:0000256" key="8">
    <source>
        <dbReference type="PIRNR" id="PIRNR006113"/>
    </source>
</evidence>
<dbReference type="AlphaFoldDB" id="A0A3E1NCY3"/>
<dbReference type="GO" id="GO:0008616">
    <property type="term" value="P:tRNA queuosine(34) biosynthetic process"/>
    <property type="evidence" value="ECO:0007669"/>
    <property type="project" value="UniProtKB-KW"/>
</dbReference>
<keyword evidence="6 8" id="KW-0456">Lyase</keyword>
<feature type="binding site" evidence="10">
    <location>
        <position position="18"/>
    </location>
    <ligand>
        <name>Zn(2+)</name>
        <dbReference type="ChEBI" id="CHEBI:29105"/>
    </ligand>
</feature>
<evidence type="ECO:0000256" key="7">
    <source>
        <dbReference type="ARBA" id="ARBA00048807"/>
    </source>
</evidence>
<dbReference type="PANTHER" id="PTHR12589:SF7">
    <property type="entry name" value="6-PYRUVOYL TETRAHYDROBIOPTERIN SYNTHASE"/>
    <property type="match status" value="1"/>
</dbReference>
<dbReference type="InterPro" id="IPR007115">
    <property type="entry name" value="6-PTP_synth/QueD"/>
</dbReference>
<dbReference type="EC" id="4.-.-.-" evidence="8"/>
<evidence type="ECO:0000256" key="2">
    <source>
        <dbReference type="ARBA" id="ARBA00008900"/>
    </source>
</evidence>
<dbReference type="FunFam" id="3.30.479.10:FF:000003">
    <property type="entry name" value="6-pyruvoyl tetrahydrobiopterin synthase"/>
    <property type="match status" value="1"/>
</dbReference>
<dbReference type="SUPFAM" id="SSF55620">
    <property type="entry name" value="Tetrahydrobiopterin biosynthesis enzymes-like"/>
    <property type="match status" value="1"/>
</dbReference>
<keyword evidence="8" id="KW-0671">Queuosine biosynthesis</keyword>
<feature type="binding site" evidence="10">
    <location>
        <position position="45"/>
    </location>
    <ligand>
        <name>Zn(2+)</name>
        <dbReference type="ChEBI" id="CHEBI:29105"/>
    </ligand>
</feature>
<dbReference type="InterPro" id="IPR038418">
    <property type="entry name" value="6-PTP_synth/QueD_sf"/>
</dbReference>
<feature type="active site" description="Charge relay system" evidence="9">
    <location>
        <position position="84"/>
    </location>
</feature>
<dbReference type="GO" id="GO:0046872">
    <property type="term" value="F:metal ion binding"/>
    <property type="evidence" value="ECO:0007669"/>
    <property type="project" value="UniProtKB-KW"/>
</dbReference>
<comment type="catalytic activity">
    <reaction evidence="7 8">
        <text>7,8-dihydroneopterin 3'-triphosphate + H2O = 6-carboxy-5,6,7,8-tetrahydropterin + triphosphate + acetaldehyde + 2 H(+)</text>
        <dbReference type="Rhea" id="RHEA:27966"/>
        <dbReference type="ChEBI" id="CHEBI:15343"/>
        <dbReference type="ChEBI" id="CHEBI:15377"/>
        <dbReference type="ChEBI" id="CHEBI:15378"/>
        <dbReference type="ChEBI" id="CHEBI:18036"/>
        <dbReference type="ChEBI" id="CHEBI:58462"/>
        <dbReference type="ChEBI" id="CHEBI:61032"/>
        <dbReference type="EC" id="4.1.2.50"/>
    </reaction>
</comment>
<evidence type="ECO:0000256" key="3">
    <source>
        <dbReference type="ARBA" id="ARBA00018141"/>
    </source>
</evidence>